<feature type="compositionally biased region" description="Pro residues" evidence="1">
    <location>
        <begin position="183"/>
        <end position="195"/>
    </location>
</feature>
<feature type="compositionally biased region" description="Basic and acidic residues" evidence="1">
    <location>
        <begin position="135"/>
        <end position="148"/>
    </location>
</feature>
<feature type="region of interest" description="Disordered" evidence="1">
    <location>
        <begin position="135"/>
        <end position="154"/>
    </location>
</feature>
<feature type="region of interest" description="Disordered" evidence="1">
    <location>
        <begin position="173"/>
        <end position="195"/>
    </location>
</feature>
<name>A0A7S4RFY0_9STRA</name>
<proteinExistence type="predicted"/>
<dbReference type="Gene3D" id="1.20.58.80">
    <property type="entry name" value="Phosphotransferase system, lactose/cellobiose-type IIA subunit"/>
    <property type="match status" value="1"/>
</dbReference>
<evidence type="ECO:0000256" key="1">
    <source>
        <dbReference type="SAM" id="MobiDB-lite"/>
    </source>
</evidence>
<dbReference type="EMBL" id="HBNS01022901">
    <property type="protein sequence ID" value="CAE4613326.1"/>
    <property type="molecule type" value="Transcribed_RNA"/>
</dbReference>
<reference evidence="2" key="1">
    <citation type="submission" date="2021-01" db="EMBL/GenBank/DDBJ databases">
        <authorList>
            <person name="Corre E."/>
            <person name="Pelletier E."/>
            <person name="Niang G."/>
            <person name="Scheremetjew M."/>
            <person name="Finn R."/>
            <person name="Kale V."/>
            <person name="Holt S."/>
            <person name="Cochrane G."/>
            <person name="Meng A."/>
            <person name="Brown T."/>
            <person name="Cohen L."/>
        </authorList>
    </citation>
    <scope>NUCLEOTIDE SEQUENCE</scope>
    <source>
        <strain evidence="2">GSO104</strain>
    </source>
</reference>
<feature type="compositionally biased region" description="Pro residues" evidence="1">
    <location>
        <begin position="211"/>
        <end position="224"/>
    </location>
</feature>
<sequence>MNGKVRLSESRRNTLRKLDDEMSNSFFPSKLSNLRAIESYYGIANKVLVAFESCYESNELDNAYLYGRRFAKFSMEALPSHDYYNSAKTELKALRIKNVKDVEGVMIKLEKVVDCMDAEEELKLKLQREEAQRRREEAAAAQSRREEAAAASLNDVEMSAMQKLEMLRAPSGFNHSASRKSLGPPPPLPSPLSSIPLPPILPPPLPPPLPLPSLPSLPSPPSLPSAPSAPYDEEGDSAPPPPPPSYSDVMDASTYTPPPPPSTSATPKPRRPKQPPKLSIHMNGVGDSALPSLYNLSFGSHKLQPDSPMNAYSSAATAPQLPIQQFDQQYVPEVRKEIVNVRTLQVRLLDQFDSLRRAKKVRFFFSSQVF</sequence>
<accession>A0A7S4RFY0</accession>
<evidence type="ECO:0008006" key="3">
    <source>
        <dbReference type="Google" id="ProtNLM"/>
    </source>
</evidence>
<gene>
    <name evidence="2" type="ORF">DBRI00130_LOCUS18087</name>
</gene>
<protein>
    <recommendedName>
        <fullName evidence="3">USP8 dimerisation domain-containing protein</fullName>
    </recommendedName>
</protein>
<dbReference type="AlphaFoldDB" id="A0A7S4RFY0"/>
<feature type="region of interest" description="Disordered" evidence="1">
    <location>
        <begin position="211"/>
        <end position="284"/>
    </location>
</feature>
<organism evidence="2">
    <name type="scientific">Ditylum brightwellii</name>
    <dbReference type="NCBI Taxonomy" id="49249"/>
    <lineage>
        <taxon>Eukaryota</taxon>
        <taxon>Sar</taxon>
        <taxon>Stramenopiles</taxon>
        <taxon>Ochrophyta</taxon>
        <taxon>Bacillariophyta</taxon>
        <taxon>Mediophyceae</taxon>
        <taxon>Lithodesmiophycidae</taxon>
        <taxon>Lithodesmiales</taxon>
        <taxon>Lithodesmiaceae</taxon>
        <taxon>Ditylum</taxon>
    </lineage>
</organism>
<evidence type="ECO:0000313" key="2">
    <source>
        <dbReference type="EMBL" id="CAE4613326.1"/>
    </source>
</evidence>